<dbReference type="EMBL" id="PDUD01000062">
    <property type="protein sequence ID" value="PHN01125.1"/>
    <property type="molecule type" value="Genomic_DNA"/>
</dbReference>
<dbReference type="AlphaFoldDB" id="A0A2D0MY03"/>
<organism evidence="1 2">
    <name type="scientific">Flavilitoribacter nigricans (strain ATCC 23147 / DSM 23189 / NBRC 102662 / NCIMB 1420 / SS-2)</name>
    <name type="common">Lewinella nigricans</name>
    <dbReference type="NCBI Taxonomy" id="1122177"/>
    <lineage>
        <taxon>Bacteria</taxon>
        <taxon>Pseudomonadati</taxon>
        <taxon>Bacteroidota</taxon>
        <taxon>Saprospiria</taxon>
        <taxon>Saprospirales</taxon>
        <taxon>Lewinellaceae</taxon>
        <taxon>Flavilitoribacter</taxon>
    </lineage>
</organism>
<dbReference type="Proteomes" id="UP000223913">
    <property type="component" value="Unassembled WGS sequence"/>
</dbReference>
<gene>
    <name evidence="1" type="ORF">CRP01_38630</name>
</gene>
<reference evidence="1 2" key="1">
    <citation type="submission" date="2017-10" db="EMBL/GenBank/DDBJ databases">
        <title>The draft genome sequence of Lewinella nigricans NBRC 102662.</title>
        <authorList>
            <person name="Wang K."/>
        </authorList>
    </citation>
    <scope>NUCLEOTIDE SEQUENCE [LARGE SCALE GENOMIC DNA]</scope>
    <source>
        <strain evidence="1 2">NBRC 102662</strain>
    </source>
</reference>
<protein>
    <submittedName>
        <fullName evidence="1">Uncharacterized protein</fullName>
    </submittedName>
</protein>
<accession>A0A2D0MY03</accession>
<dbReference type="OrthoDB" id="1413352at2"/>
<sequence length="266" mass="31123">MVIPIPVKEKRFCIKLSIRAHYPLSLGLAVFDPNRPNTFYFKRKVSFKPESFTDGAAIRHLSIPMPISSKHLNLALFEKGNEKDMGFDLIDFQLEKLEKKDVWASSERHRFMDFAIRFAQKAGYLPPNYYPSPKQEFLIHYQPSIRDVFGKQLVTPARIHRQMPYIQVSRSQFQQFSIPVRIAILAHEGCHYFNNTRSEKEADLCGLRYYLDVGFPSIEAVYAITKVFRFFDVPLEQQHLQRAKDIIDFISHYQQQPSLITSMQTK</sequence>
<evidence type="ECO:0000313" key="2">
    <source>
        <dbReference type="Proteomes" id="UP000223913"/>
    </source>
</evidence>
<dbReference type="RefSeq" id="WP_099155456.1">
    <property type="nucleotide sequence ID" value="NZ_PDUD01000062.1"/>
</dbReference>
<keyword evidence="2" id="KW-1185">Reference proteome</keyword>
<evidence type="ECO:0000313" key="1">
    <source>
        <dbReference type="EMBL" id="PHN01125.1"/>
    </source>
</evidence>
<name>A0A2D0MY03_FLAN2</name>
<proteinExistence type="predicted"/>
<comment type="caution">
    <text evidence="1">The sequence shown here is derived from an EMBL/GenBank/DDBJ whole genome shotgun (WGS) entry which is preliminary data.</text>
</comment>